<feature type="transmembrane region" description="Helical" evidence="1">
    <location>
        <begin position="86"/>
        <end position="106"/>
    </location>
</feature>
<dbReference type="GO" id="GO:0008233">
    <property type="term" value="F:peptidase activity"/>
    <property type="evidence" value="ECO:0007669"/>
    <property type="project" value="InterPro"/>
</dbReference>
<dbReference type="Pfam" id="PF13367">
    <property type="entry name" value="PrsW-protease"/>
    <property type="match status" value="1"/>
</dbReference>
<organism evidence="2 3">
    <name type="scientific">Plantibacter flavus</name>
    <dbReference type="NCBI Taxonomy" id="150123"/>
    <lineage>
        <taxon>Bacteria</taxon>
        <taxon>Bacillati</taxon>
        <taxon>Actinomycetota</taxon>
        <taxon>Actinomycetes</taxon>
        <taxon>Micrococcales</taxon>
        <taxon>Microbacteriaceae</taxon>
        <taxon>Plantibacter</taxon>
    </lineage>
</organism>
<evidence type="ECO:0000313" key="2">
    <source>
        <dbReference type="EMBL" id="ROR80576.1"/>
    </source>
</evidence>
<evidence type="ECO:0000313" key="3">
    <source>
        <dbReference type="Proteomes" id="UP000266915"/>
    </source>
</evidence>
<comment type="caution">
    <text evidence="2">The sequence shown here is derived from an EMBL/GenBank/DDBJ whole genome shotgun (WGS) entry which is preliminary data.</text>
</comment>
<keyword evidence="1" id="KW-0812">Transmembrane</keyword>
<feature type="transmembrane region" description="Helical" evidence="1">
    <location>
        <begin position="28"/>
        <end position="48"/>
    </location>
</feature>
<dbReference type="InterPro" id="IPR026898">
    <property type="entry name" value="PrsW"/>
</dbReference>
<name>A0A3N2BZ93_9MICO</name>
<accession>A0A3N2BZ93</accession>
<dbReference type="PANTHER" id="PTHR36844:SF1">
    <property type="entry name" value="PROTEASE PRSW"/>
    <property type="match status" value="1"/>
</dbReference>
<dbReference type="Proteomes" id="UP000266915">
    <property type="component" value="Unassembled WGS sequence"/>
</dbReference>
<sequence length="325" mass="34566">MSHAAPSTAPEVVQPANPIWRRRHTPTWFFFGGVALWLFLLLVPHVLLGNPAVIPAWILLGSGLAASTLLLIMARRLQSGDGVTTATLLWAVLVGGFIAITLGSTFDSLIGVAATDAGENPHDIGLFFAGVAEELAKVIAVVIVAWRLPVKTARGGLFVGGAVGIGFAVLENLWYIGQGWADGVEASQKLAAGSPPLETILSHPAFQAAGAAFARTVFDPVGHPLWTALFAAAVFAAARNGRFRITVGVLLTYLLVAVMHGLWDGNTVLWGLLFPSMPVLKALVVPAMVVLVVAFALIWRARVRHINREAGVVSLHVPRRERKQA</sequence>
<feature type="transmembrane region" description="Helical" evidence="1">
    <location>
        <begin position="221"/>
        <end position="238"/>
    </location>
</feature>
<gene>
    <name evidence="2" type="ORF">EDD42_0617</name>
</gene>
<dbReference type="PANTHER" id="PTHR36844">
    <property type="entry name" value="PROTEASE PRSW"/>
    <property type="match status" value="1"/>
</dbReference>
<reference evidence="2 3" key="1">
    <citation type="submission" date="2018-11" db="EMBL/GenBank/DDBJ databases">
        <title>Sequencing the genomes of 1000 actinobacteria strains.</title>
        <authorList>
            <person name="Klenk H.-P."/>
        </authorList>
    </citation>
    <scope>NUCLEOTIDE SEQUENCE [LARGE SCALE GENOMIC DNA]</scope>
    <source>
        <strain evidence="2 3">DSM 14012</strain>
    </source>
</reference>
<dbReference type="RefSeq" id="WP_085511931.1">
    <property type="nucleotide sequence ID" value="NZ_FXAP01000003.1"/>
</dbReference>
<feature type="transmembrane region" description="Helical" evidence="1">
    <location>
        <begin position="54"/>
        <end position="74"/>
    </location>
</feature>
<feature type="transmembrane region" description="Helical" evidence="1">
    <location>
        <begin position="155"/>
        <end position="176"/>
    </location>
</feature>
<feature type="transmembrane region" description="Helical" evidence="1">
    <location>
        <begin position="283"/>
        <end position="299"/>
    </location>
</feature>
<dbReference type="AlphaFoldDB" id="A0A3N2BZ93"/>
<evidence type="ECO:0000256" key="1">
    <source>
        <dbReference type="SAM" id="Phobius"/>
    </source>
</evidence>
<keyword evidence="3" id="KW-1185">Reference proteome</keyword>
<proteinExistence type="predicted"/>
<feature type="transmembrane region" description="Helical" evidence="1">
    <location>
        <begin position="126"/>
        <end position="148"/>
    </location>
</feature>
<feature type="transmembrane region" description="Helical" evidence="1">
    <location>
        <begin position="245"/>
        <end position="263"/>
    </location>
</feature>
<dbReference type="EMBL" id="RKHL01000001">
    <property type="protein sequence ID" value="ROR80576.1"/>
    <property type="molecule type" value="Genomic_DNA"/>
</dbReference>
<protein>
    <submittedName>
        <fullName evidence="2">RsiW-degrading membrane proteinase PrsW (M82 family)</fullName>
    </submittedName>
</protein>
<keyword evidence="1" id="KW-1133">Transmembrane helix</keyword>
<keyword evidence="1" id="KW-0472">Membrane</keyword>